<dbReference type="EMBL" id="WTYV01000003">
    <property type="protein sequence ID" value="MXO72061.1"/>
    <property type="molecule type" value="Genomic_DNA"/>
</dbReference>
<gene>
    <name evidence="1" type="ORF">GRI99_10480</name>
</gene>
<protein>
    <submittedName>
        <fullName evidence="1">Uncharacterized protein</fullName>
    </submittedName>
</protein>
<evidence type="ECO:0000313" key="2">
    <source>
        <dbReference type="Proteomes" id="UP000466966"/>
    </source>
</evidence>
<reference evidence="1 2" key="1">
    <citation type="submission" date="2019-12" db="EMBL/GenBank/DDBJ databases">
        <title>Genomic-based taxomic classification of the family Erythrobacteraceae.</title>
        <authorList>
            <person name="Xu L."/>
        </authorList>
    </citation>
    <scope>NUCLEOTIDE SEQUENCE [LARGE SCALE GENOMIC DNA]</scope>
    <source>
        <strain evidence="1 2">M0322</strain>
    </source>
</reference>
<comment type="caution">
    <text evidence="1">The sequence shown here is derived from an EMBL/GenBank/DDBJ whole genome shotgun (WGS) entry which is preliminary data.</text>
</comment>
<dbReference type="RefSeq" id="WP_160771980.1">
    <property type="nucleotide sequence ID" value="NZ_WTYV01000003.1"/>
</dbReference>
<dbReference type="AlphaFoldDB" id="A0A844YZ59"/>
<sequence length="107" mass="10983">MRAMKQLRAFGIFLVVMLVAGAAFTSYAGYVVVVDRTGMVSQASVVGFHGGRSLLGLPGGRYFGIPPYDGAVEVQCADGSSQTGGIVARGQSTYLTVTGEGTCAQIG</sequence>
<proteinExistence type="predicted"/>
<keyword evidence="2" id="KW-1185">Reference proteome</keyword>
<evidence type="ECO:0000313" key="1">
    <source>
        <dbReference type="EMBL" id="MXO72061.1"/>
    </source>
</evidence>
<dbReference type="Proteomes" id="UP000466966">
    <property type="component" value="Unassembled WGS sequence"/>
</dbReference>
<name>A0A844YZ59_9SPHN</name>
<accession>A0A844YZ59</accession>
<organism evidence="1 2">
    <name type="scientific">Alteraurantiacibacter buctensis</name>
    <dbReference type="NCBI Taxonomy" id="1503981"/>
    <lineage>
        <taxon>Bacteria</taxon>
        <taxon>Pseudomonadati</taxon>
        <taxon>Pseudomonadota</taxon>
        <taxon>Alphaproteobacteria</taxon>
        <taxon>Sphingomonadales</taxon>
        <taxon>Erythrobacteraceae</taxon>
        <taxon>Alteraurantiacibacter</taxon>
    </lineage>
</organism>